<evidence type="ECO:0000313" key="2">
    <source>
        <dbReference type="Proteomes" id="UP001165960"/>
    </source>
</evidence>
<comment type="caution">
    <text evidence="1">The sequence shown here is derived from an EMBL/GenBank/DDBJ whole genome shotgun (WGS) entry which is preliminary data.</text>
</comment>
<proteinExistence type="predicted"/>
<organism evidence="1 2">
    <name type="scientific">Entomophthora muscae</name>
    <dbReference type="NCBI Taxonomy" id="34485"/>
    <lineage>
        <taxon>Eukaryota</taxon>
        <taxon>Fungi</taxon>
        <taxon>Fungi incertae sedis</taxon>
        <taxon>Zoopagomycota</taxon>
        <taxon>Entomophthoromycotina</taxon>
        <taxon>Entomophthoromycetes</taxon>
        <taxon>Entomophthorales</taxon>
        <taxon>Entomophthoraceae</taxon>
        <taxon>Entomophthora</taxon>
    </lineage>
</organism>
<keyword evidence="2" id="KW-1185">Reference proteome</keyword>
<reference evidence="1" key="1">
    <citation type="submission" date="2022-04" db="EMBL/GenBank/DDBJ databases">
        <title>Genome of the entomopathogenic fungus Entomophthora muscae.</title>
        <authorList>
            <person name="Elya C."/>
            <person name="Lovett B.R."/>
            <person name="Lee E."/>
            <person name="Macias A.M."/>
            <person name="Hajek A.E."/>
            <person name="De Bivort B.L."/>
            <person name="Kasson M.T."/>
            <person name="De Fine Licht H.H."/>
            <person name="Stajich J.E."/>
        </authorList>
    </citation>
    <scope>NUCLEOTIDE SEQUENCE</scope>
    <source>
        <strain evidence="1">Berkeley</strain>
    </source>
</reference>
<dbReference type="Proteomes" id="UP001165960">
    <property type="component" value="Unassembled WGS sequence"/>
</dbReference>
<dbReference type="EMBL" id="QTSX02005045">
    <property type="protein sequence ID" value="KAJ9061746.1"/>
    <property type="molecule type" value="Genomic_DNA"/>
</dbReference>
<protein>
    <submittedName>
        <fullName evidence="1">Uncharacterized protein</fullName>
    </submittedName>
</protein>
<gene>
    <name evidence="1" type="ORF">DSO57_1017675</name>
</gene>
<evidence type="ECO:0000313" key="1">
    <source>
        <dbReference type="EMBL" id="KAJ9061746.1"/>
    </source>
</evidence>
<sequence length="317" mass="34823">MQSWSLTVLLFPTALLSLKSQSCSVASVNLGDREAEFTRLNELLNMNITGETPEPAPPEISCIIQQYVPYAGLSSCSTSSVIGMSCNYCTNATATAHPEVYSFVSNTTSGTHSVILVDEGRREIVVSFRGAESIWQILSLAATEAANYEVGDNSQAKVHLKTKEYLDTIIDSLKSDLKDLNQRYPDFVIVFTGHSMGGGLATLAAPVLFHELRLHPEQMLLITYGQPRVGSPEFAKYLRSLGFPHLRVVNEKDWTPRYAIFGGFVHIGNEINIQNGIPIQCNNDELEDPKCMSIASTSINLDDHTKVGEKLMGWTGC</sequence>
<accession>A0ACC2SHW3</accession>
<name>A0ACC2SHW3_9FUNG</name>